<organism evidence="2 3">
    <name type="scientific">Mycobacterium conspicuum</name>
    <dbReference type="NCBI Taxonomy" id="44010"/>
    <lineage>
        <taxon>Bacteria</taxon>
        <taxon>Bacillati</taxon>
        <taxon>Actinomycetota</taxon>
        <taxon>Actinomycetes</taxon>
        <taxon>Mycobacteriales</taxon>
        <taxon>Mycobacteriaceae</taxon>
        <taxon>Mycobacterium</taxon>
    </lineage>
</organism>
<accession>A0A7I7YEU4</accession>
<dbReference type="Gene3D" id="1.10.287.850">
    <property type="entry name" value="HP0062-like domain"/>
    <property type="match status" value="1"/>
</dbReference>
<dbReference type="OrthoDB" id="4736227at2"/>
<gene>
    <name evidence="2" type="ORF">MCNS_32420</name>
</gene>
<proteinExistence type="predicted"/>
<reference evidence="2 3" key="1">
    <citation type="journal article" date="2019" name="Emerg. Microbes Infect.">
        <title>Comprehensive subspecies identification of 175 nontuberculous mycobacteria species based on 7547 genomic profiles.</title>
        <authorList>
            <person name="Matsumoto Y."/>
            <person name="Kinjo T."/>
            <person name="Motooka D."/>
            <person name="Nabeya D."/>
            <person name="Jung N."/>
            <person name="Uechi K."/>
            <person name="Horii T."/>
            <person name="Iida T."/>
            <person name="Fujita J."/>
            <person name="Nakamura S."/>
        </authorList>
    </citation>
    <scope>NUCLEOTIDE SEQUENCE [LARGE SCALE GENOMIC DNA]</scope>
    <source>
        <strain evidence="2 3">JCM 14738</strain>
    </source>
</reference>
<dbReference type="Pfam" id="PF00934">
    <property type="entry name" value="PE"/>
    <property type="match status" value="1"/>
</dbReference>
<name>A0A7I7YEU4_9MYCO</name>
<dbReference type="InterPro" id="IPR038332">
    <property type="entry name" value="PPE_sf"/>
</dbReference>
<evidence type="ECO:0000313" key="3">
    <source>
        <dbReference type="Proteomes" id="UP000467385"/>
    </source>
</evidence>
<feature type="domain" description="PE" evidence="1">
    <location>
        <begin position="4"/>
        <end position="94"/>
    </location>
</feature>
<dbReference type="Pfam" id="PF21526">
    <property type="entry name" value="PGRS"/>
    <property type="match status" value="1"/>
</dbReference>
<evidence type="ECO:0000259" key="1">
    <source>
        <dbReference type="Pfam" id="PF00934"/>
    </source>
</evidence>
<dbReference type="SUPFAM" id="SSF140459">
    <property type="entry name" value="PE/PPE dimer-like"/>
    <property type="match status" value="1"/>
</dbReference>
<sequence length="277" mass="26474">MSYVVTAPEWIESAAAELKSMSAELDAAHASVTASTTGLVPAGADEVSTAVTALFAEYGKEFQKLGTQASAFHQQFVQALSSGAGAYAATEAANVSSLRTLEQDVLGAINAPTEALLGRPLIGNGVNGTAANPNGGDGGLLFGNGGNGFSQTTSGVAGGAGGSAGLIGNGGAGGAGGAGAVGGAGGLGGWLAGKDGAAGVGSAVNATVPLTQVTTSTGNLGSIAGHVSVSVNGGKTVPMTVDTGPRALSFPSTTSAYSTLVFPPGSTCSPMARPSRT</sequence>
<keyword evidence="3" id="KW-1185">Reference proteome</keyword>
<dbReference type="InterPro" id="IPR000084">
    <property type="entry name" value="PE-PGRS_N"/>
</dbReference>
<dbReference type="Proteomes" id="UP000467385">
    <property type="component" value="Chromosome"/>
</dbReference>
<protein>
    <recommendedName>
        <fullName evidence="1">PE domain-containing protein</fullName>
    </recommendedName>
</protein>
<dbReference type="AlphaFoldDB" id="A0A7I7YEU4"/>
<evidence type="ECO:0000313" key="2">
    <source>
        <dbReference type="EMBL" id="BBZ40179.1"/>
    </source>
</evidence>
<dbReference type="EMBL" id="AP022613">
    <property type="protein sequence ID" value="BBZ40179.1"/>
    <property type="molecule type" value="Genomic_DNA"/>
</dbReference>
<dbReference type="InterPro" id="IPR048996">
    <property type="entry name" value="PGRS_rpt"/>
</dbReference>